<name>A0A1N7INB2_9FLAO</name>
<dbReference type="AlphaFoldDB" id="A0A1N7INB2"/>
<dbReference type="Proteomes" id="UP000186373">
    <property type="component" value="Unassembled WGS sequence"/>
</dbReference>
<sequence length="46" mass="5459">MLVLLRDYIINILYKLMIFVKSFDVQIEQVKLGLLGGTRKEKIEYL</sequence>
<protein>
    <submittedName>
        <fullName evidence="1">Uncharacterized protein</fullName>
    </submittedName>
</protein>
<organism evidence="1 2">
    <name type="scientific">Chryseobacterium shigense</name>
    <dbReference type="NCBI Taxonomy" id="297244"/>
    <lineage>
        <taxon>Bacteria</taxon>
        <taxon>Pseudomonadati</taxon>
        <taxon>Bacteroidota</taxon>
        <taxon>Flavobacteriia</taxon>
        <taxon>Flavobacteriales</taxon>
        <taxon>Weeksellaceae</taxon>
        <taxon>Chryseobacterium group</taxon>
        <taxon>Chryseobacterium</taxon>
    </lineage>
</organism>
<proteinExistence type="predicted"/>
<evidence type="ECO:0000313" key="2">
    <source>
        <dbReference type="Proteomes" id="UP000186373"/>
    </source>
</evidence>
<evidence type="ECO:0000313" key="1">
    <source>
        <dbReference type="EMBL" id="SIS38577.1"/>
    </source>
</evidence>
<dbReference type="EMBL" id="FTNY01000004">
    <property type="protein sequence ID" value="SIS38577.1"/>
    <property type="molecule type" value="Genomic_DNA"/>
</dbReference>
<accession>A0A1N7INB2</accession>
<keyword evidence="2" id="KW-1185">Reference proteome</keyword>
<reference evidence="2" key="1">
    <citation type="submission" date="2017-01" db="EMBL/GenBank/DDBJ databases">
        <authorList>
            <person name="Varghese N."/>
            <person name="Submissions S."/>
        </authorList>
    </citation>
    <scope>NUCLEOTIDE SEQUENCE [LARGE SCALE GENOMIC DNA]</scope>
    <source>
        <strain evidence="2">DSM 17126</strain>
    </source>
</reference>
<gene>
    <name evidence="1" type="ORF">SAMN05421639_104275</name>
</gene>